<evidence type="ECO:0000313" key="3">
    <source>
        <dbReference type="Proteomes" id="UP000430202"/>
    </source>
</evidence>
<keyword evidence="2" id="KW-0808">Transferase</keyword>
<feature type="domain" description="Glycosyltransferase 2-like" evidence="1">
    <location>
        <begin position="4"/>
        <end position="121"/>
    </location>
</feature>
<dbReference type="InterPro" id="IPR029044">
    <property type="entry name" value="Nucleotide-diphossugar_trans"/>
</dbReference>
<sequence>MKFSIIIPLYNKEKYIERCLDSLLDQGLEPNEYEVIIVDDGSKDTGALVVENYAKKNEDVRIELIVQKNQGPSAARNNGLNKAIGEYIYYLDADDYLAPNALKCLFELSKQYNLELLEFDSEYINEGELPNFSKLESKNLTLQVTNGLDYIANFGLRNSACFYVIKRSFLTSTAITFLEDMRAYEDMIFTSSVFLSANKVSKANLDAHRYVKVAGSIVTSKDSKKNLEFIEGMVKAVEKFDSLIKNYKSSKSSNLKVIDRLKDKQQAVVFALIIRAYKYRLDPKVFNAILDKMKALEAYPITLKMEGSSNYIRPFINSKNSVLLGLRVMRTMKFL</sequence>
<dbReference type="AlphaFoldDB" id="A0A653VS74"/>
<name>A0A653VS74_9FLAO</name>
<reference evidence="2 3" key="1">
    <citation type="submission" date="2019-10" db="EMBL/GenBank/DDBJ databases">
        <authorList>
            <person name="Karimi E."/>
        </authorList>
    </citation>
    <scope>NUCLEOTIDE SEQUENCE [LARGE SCALE GENOMIC DNA]</scope>
    <source>
        <strain evidence="2">Maribacter sp. 151</strain>
    </source>
</reference>
<dbReference type="Proteomes" id="UP000430202">
    <property type="component" value="Unassembled WGS sequence"/>
</dbReference>
<dbReference type="CDD" id="cd00761">
    <property type="entry name" value="Glyco_tranf_GTA_type"/>
    <property type="match status" value="1"/>
</dbReference>
<accession>A0A653VS74</accession>
<dbReference type="EMBL" id="CABWLR010000005">
    <property type="protein sequence ID" value="VXC02760.1"/>
    <property type="molecule type" value="Genomic_DNA"/>
</dbReference>
<keyword evidence="3" id="KW-1185">Reference proteome</keyword>
<dbReference type="RefSeq" id="WP_159303602.1">
    <property type="nucleotide sequence ID" value="NZ_LR733271.1"/>
</dbReference>
<dbReference type="InterPro" id="IPR001173">
    <property type="entry name" value="Glyco_trans_2-like"/>
</dbReference>
<dbReference type="SUPFAM" id="SSF53448">
    <property type="entry name" value="Nucleotide-diphospho-sugar transferases"/>
    <property type="match status" value="1"/>
</dbReference>
<dbReference type="PANTHER" id="PTHR22916:SF3">
    <property type="entry name" value="UDP-GLCNAC:BETAGAL BETA-1,3-N-ACETYLGLUCOSAMINYLTRANSFERASE-LIKE PROTEIN 1"/>
    <property type="match status" value="1"/>
</dbReference>
<proteinExistence type="predicted"/>
<evidence type="ECO:0000313" key="2">
    <source>
        <dbReference type="EMBL" id="VXC02760.1"/>
    </source>
</evidence>
<protein>
    <submittedName>
        <fullName evidence="2">Glycosyltransferase involved in cell wall bisynthesis</fullName>
    </submittedName>
</protein>
<evidence type="ECO:0000259" key="1">
    <source>
        <dbReference type="Pfam" id="PF00535"/>
    </source>
</evidence>
<organism evidence="2 3">
    <name type="scientific">Maribacter litoralis</name>
    <dbReference type="NCBI Taxonomy" id="2059726"/>
    <lineage>
        <taxon>Bacteria</taxon>
        <taxon>Pseudomonadati</taxon>
        <taxon>Bacteroidota</taxon>
        <taxon>Flavobacteriia</taxon>
        <taxon>Flavobacteriales</taxon>
        <taxon>Flavobacteriaceae</taxon>
        <taxon>Maribacter</taxon>
    </lineage>
</organism>
<dbReference type="PANTHER" id="PTHR22916">
    <property type="entry name" value="GLYCOSYLTRANSFERASE"/>
    <property type="match status" value="1"/>
</dbReference>
<dbReference type="GO" id="GO:0016758">
    <property type="term" value="F:hexosyltransferase activity"/>
    <property type="evidence" value="ECO:0007669"/>
    <property type="project" value="UniProtKB-ARBA"/>
</dbReference>
<dbReference type="Pfam" id="PF00535">
    <property type="entry name" value="Glycos_transf_2"/>
    <property type="match status" value="1"/>
</dbReference>
<dbReference type="Gene3D" id="3.90.550.10">
    <property type="entry name" value="Spore Coat Polysaccharide Biosynthesis Protein SpsA, Chain A"/>
    <property type="match status" value="1"/>
</dbReference>
<gene>
    <name evidence="2" type="ORF">MARI151_50412</name>
</gene>